<reference evidence="4 5" key="1">
    <citation type="submission" date="2018-10" db="EMBL/GenBank/DDBJ databases">
        <title>Genome assembly for a Yunnan-Guizhou Plateau 3E fish, Anabarilius grahami (Regan), and its evolutionary and genetic applications.</title>
        <authorList>
            <person name="Jiang W."/>
        </authorList>
    </citation>
    <scope>NUCLEOTIDE SEQUENCE [LARGE SCALE GENOMIC DNA]</scope>
    <source>
        <strain evidence="4">AG-KIZ</strain>
        <tissue evidence="4">Muscle</tissue>
    </source>
</reference>
<evidence type="ECO:0000313" key="5">
    <source>
        <dbReference type="Proteomes" id="UP000281406"/>
    </source>
</evidence>
<feature type="signal peptide" evidence="2">
    <location>
        <begin position="1"/>
        <end position="19"/>
    </location>
</feature>
<evidence type="ECO:0000259" key="3">
    <source>
        <dbReference type="PROSITE" id="PS50041"/>
    </source>
</evidence>
<accession>A0A3N0YGV5</accession>
<dbReference type="InterPro" id="IPR016186">
    <property type="entry name" value="C-type_lectin-like/link_sf"/>
</dbReference>
<dbReference type="Proteomes" id="UP000281406">
    <property type="component" value="Unassembled WGS sequence"/>
</dbReference>
<feature type="domain" description="C-type lectin" evidence="3">
    <location>
        <begin position="36"/>
        <end position="136"/>
    </location>
</feature>
<evidence type="ECO:0000313" key="4">
    <source>
        <dbReference type="EMBL" id="ROL45479.1"/>
    </source>
</evidence>
<dbReference type="PRINTS" id="PR01504">
    <property type="entry name" value="PNCREATITSAP"/>
</dbReference>
<sequence length="251" mass="28223">MWISATFVLFALAVNGVMQSRSELIGRRCPTGWDKFGTQCFKFFSESKSWADAETHCVDLGGNLASVHSALTHTFLKTFVKKQSNSNTRSWIGAHDAPKALVWFWSDGSKFEYSDWHTGEPNNGGNAERCVEMGYGERERGREQKRKETVQNSPPTPPLREMGLRVMSKARSSCIVGASEATQLWRKGKTRNTDRNIKNSTDREAGCFAVRERCSSICDTPTHYVSMGSKNGGGVEAEEEEERRWMLTYAL</sequence>
<dbReference type="SUPFAM" id="SSF56436">
    <property type="entry name" value="C-type lectin-like"/>
    <property type="match status" value="1"/>
</dbReference>
<dbReference type="Pfam" id="PF00059">
    <property type="entry name" value="Lectin_C"/>
    <property type="match status" value="1"/>
</dbReference>
<dbReference type="SMART" id="SM00034">
    <property type="entry name" value="CLECT"/>
    <property type="match status" value="1"/>
</dbReference>
<feature type="compositionally biased region" description="Basic and acidic residues" evidence="1">
    <location>
        <begin position="137"/>
        <end position="149"/>
    </location>
</feature>
<dbReference type="PROSITE" id="PS50041">
    <property type="entry name" value="C_TYPE_LECTIN_2"/>
    <property type="match status" value="1"/>
</dbReference>
<dbReference type="PANTHER" id="PTHR22803">
    <property type="entry name" value="MANNOSE, PHOSPHOLIPASE, LECTIN RECEPTOR RELATED"/>
    <property type="match status" value="1"/>
</dbReference>
<dbReference type="InterPro" id="IPR050111">
    <property type="entry name" value="C-type_lectin/snaclec_domain"/>
</dbReference>
<proteinExistence type="predicted"/>
<evidence type="ECO:0000256" key="1">
    <source>
        <dbReference type="SAM" id="MobiDB-lite"/>
    </source>
</evidence>
<dbReference type="OrthoDB" id="441660at2759"/>
<dbReference type="EMBL" id="RJVU01042553">
    <property type="protein sequence ID" value="ROL45479.1"/>
    <property type="molecule type" value="Genomic_DNA"/>
</dbReference>
<dbReference type="Gene3D" id="3.10.100.10">
    <property type="entry name" value="Mannose-Binding Protein A, subunit A"/>
    <property type="match status" value="1"/>
</dbReference>
<protein>
    <submittedName>
        <fullName evidence="4">Ladderlectin</fullName>
    </submittedName>
</protein>
<keyword evidence="2" id="KW-0732">Signal</keyword>
<feature type="chain" id="PRO_5018329546" evidence="2">
    <location>
        <begin position="20"/>
        <end position="251"/>
    </location>
</feature>
<name>A0A3N0YGV5_ANAGA</name>
<dbReference type="InterPro" id="IPR001304">
    <property type="entry name" value="C-type_lectin-like"/>
</dbReference>
<keyword evidence="5" id="KW-1185">Reference proteome</keyword>
<dbReference type="InterPro" id="IPR016187">
    <property type="entry name" value="CTDL_fold"/>
</dbReference>
<organism evidence="4 5">
    <name type="scientific">Anabarilius grahami</name>
    <name type="common">Kanglang fish</name>
    <name type="synonym">Barilius grahami</name>
    <dbReference type="NCBI Taxonomy" id="495550"/>
    <lineage>
        <taxon>Eukaryota</taxon>
        <taxon>Metazoa</taxon>
        <taxon>Chordata</taxon>
        <taxon>Craniata</taxon>
        <taxon>Vertebrata</taxon>
        <taxon>Euteleostomi</taxon>
        <taxon>Actinopterygii</taxon>
        <taxon>Neopterygii</taxon>
        <taxon>Teleostei</taxon>
        <taxon>Ostariophysi</taxon>
        <taxon>Cypriniformes</taxon>
        <taxon>Xenocyprididae</taxon>
        <taxon>Xenocypridinae</taxon>
        <taxon>Xenocypridinae incertae sedis</taxon>
        <taxon>Anabarilius</taxon>
    </lineage>
</organism>
<gene>
    <name evidence="4" type="ORF">DPX16_16154</name>
</gene>
<feature type="region of interest" description="Disordered" evidence="1">
    <location>
        <begin position="137"/>
        <end position="161"/>
    </location>
</feature>
<comment type="caution">
    <text evidence="4">The sequence shown here is derived from an EMBL/GenBank/DDBJ whole genome shotgun (WGS) entry which is preliminary data.</text>
</comment>
<dbReference type="AlphaFoldDB" id="A0A3N0YGV5"/>
<evidence type="ECO:0000256" key="2">
    <source>
        <dbReference type="SAM" id="SignalP"/>
    </source>
</evidence>